<reference evidence="1 2" key="1">
    <citation type="submission" date="2019-02" db="EMBL/GenBank/DDBJ databases">
        <title>Deep-cultivation of Planctomycetes and their phenomic and genomic characterization uncovers novel biology.</title>
        <authorList>
            <person name="Wiegand S."/>
            <person name="Jogler M."/>
            <person name="Boedeker C."/>
            <person name="Pinto D."/>
            <person name="Vollmers J."/>
            <person name="Rivas-Marin E."/>
            <person name="Kohn T."/>
            <person name="Peeters S.H."/>
            <person name="Heuer A."/>
            <person name="Rast P."/>
            <person name="Oberbeckmann S."/>
            <person name="Bunk B."/>
            <person name="Jeske O."/>
            <person name="Meyerdierks A."/>
            <person name="Storesund J.E."/>
            <person name="Kallscheuer N."/>
            <person name="Luecker S."/>
            <person name="Lage O.M."/>
            <person name="Pohl T."/>
            <person name="Merkel B.J."/>
            <person name="Hornburger P."/>
            <person name="Mueller R.-W."/>
            <person name="Bruemmer F."/>
            <person name="Labrenz M."/>
            <person name="Spormann A.M."/>
            <person name="Op den Camp H."/>
            <person name="Overmann J."/>
            <person name="Amann R."/>
            <person name="Jetten M.S.M."/>
            <person name="Mascher T."/>
            <person name="Medema M.H."/>
            <person name="Devos D.P."/>
            <person name="Kaster A.-K."/>
            <person name="Ovreas L."/>
            <person name="Rohde M."/>
            <person name="Galperin M.Y."/>
            <person name="Jogler C."/>
        </authorList>
    </citation>
    <scope>NUCLEOTIDE SEQUENCE [LARGE SCALE GENOMIC DNA]</scope>
    <source>
        <strain evidence="1 2">Q31a</strain>
    </source>
</reference>
<gene>
    <name evidence="1" type="ORF">Q31a_03150</name>
</gene>
<protein>
    <submittedName>
        <fullName evidence="1">Uncharacterized protein</fullName>
    </submittedName>
</protein>
<dbReference type="AlphaFoldDB" id="A0A518G0D7"/>
<keyword evidence="2" id="KW-1185">Reference proteome</keyword>
<dbReference type="RefSeq" id="WP_145072933.1">
    <property type="nucleotide sequence ID" value="NZ_CP036298.1"/>
</dbReference>
<dbReference type="SUPFAM" id="SSF89260">
    <property type="entry name" value="Collagen-binding domain"/>
    <property type="match status" value="1"/>
</dbReference>
<evidence type="ECO:0000313" key="1">
    <source>
        <dbReference type="EMBL" id="QDV22036.1"/>
    </source>
</evidence>
<dbReference type="OrthoDB" id="235850at2"/>
<dbReference type="Gene3D" id="2.60.120.380">
    <property type="match status" value="2"/>
</dbReference>
<evidence type="ECO:0000313" key="2">
    <source>
        <dbReference type="Proteomes" id="UP000318017"/>
    </source>
</evidence>
<dbReference type="EMBL" id="CP036298">
    <property type="protein sequence ID" value="QDV22036.1"/>
    <property type="molecule type" value="Genomic_DNA"/>
</dbReference>
<name>A0A518G0D7_9BACT</name>
<sequence length="503" mass="54575">MTMHMRGGMIRTRCTLLCSCLLLVTGFLGSLRAAEKPELTLLFPSGGQAGTTVDVTATGKFPTWPVEVWSDDDGISWSCGTDPGKLQANIAADAPPGVRWMRLHHADGASAARPFLVGSFPEASEAEPNDRVETALPIPELPRTLHGILNKNGDVDLYSVDLKQGELVAATVDSAKWLASPVDANVQFLDSRGFVISENIDHVGLDPYLEFQAPHDGRFLVRVFGFPATPNSTIAFGGGSNWVYRLRLDSKPSPFENTLHFERQAELAGEHIPLAEGEHSELETALAVALPAHLAGCISRPKQTDYIRFPAMAKRHYRMEVLAREFGSYLDPVLSILDASGKKLATADDVNKEPDPVLNWEAPADGDFTVAVSDFHRSGDEGYRYHLLIEERPASFSATVASELISVVVGKETDWVVNIEREHGFTPDIEISLAEPNEHLQCTSVVSTHGKDSASKVTLKLTGLKPFQGPVRFQATAQSENPTPQAIGAPNSLPLWLSVTAAP</sequence>
<dbReference type="KEGG" id="ahel:Q31a_03150"/>
<dbReference type="Proteomes" id="UP000318017">
    <property type="component" value="Chromosome"/>
</dbReference>
<organism evidence="1 2">
    <name type="scientific">Aureliella helgolandensis</name>
    <dbReference type="NCBI Taxonomy" id="2527968"/>
    <lineage>
        <taxon>Bacteria</taxon>
        <taxon>Pseudomonadati</taxon>
        <taxon>Planctomycetota</taxon>
        <taxon>Planctomycetia</taxon>
        <taxon>Pirellulales</taxon>
        <taxon>Pirellulaceae</taxon>
        <taxon>Aureliella</taxon>
    </lineage>
</organism>
<proteinExistence type="predicted"/>
<accession>A0A518G0D7</accession>